<name>A0A975B4Y9_9BACT</name>
<evidence type="ECO:0000313" key="2">
    <source>
        <dbReference type="EMBL" id="QTA78876.1"/>
    </source>
</evidence>
<protein>
    <submittedName>
        <fullName evidence="2">Uncharacterized protein</fullName>
    </submittedName>
</protein>
<organism evidence="2 3">
    <name type="scientific">Desulfonema limicola</name>
    <dbReference type="NCBI Taxonomy" id="45656"/>
    <lineage>
        <taxon>Bacteria</taxon>
        <taxon>Pseudomonadati</taxon>
        <taxon>Thermodesulfobacteriota</taxon>
        <taxon>Desulfobacteria</taxon>
        <taxon>Desulfobacterales</taxon>
        <taxon>Desulfococcaceae</taxon>
        <taxon>Desulfonema</taxon>
    </lineage>
</organism>
<evidence type="ECO:0000256" key="1">
    <source>
        <dbReference type="SAM" id="Coils"/>
    </source>
</evidence>
<keyword evidence="3" id="KW-1185">Reference proteome</keyword>
<dbReference type="EMBL" id="CP061799">
    <property type="protein sequence ID" value="QTA78876.1"/>
    <property type="molecule type" value="Genomic_DNA"/>
</dbReference>
<dbReference type="RefSeq" id="WP_207690690.1">
    <property type="nucleotide sequence ID" value="NZ_CP061799.1"/>
</dbReference>
<gene>
    <name evidence="2" type="ORF">dnl_11200</name>
</gene>
<evidence type="ECO:0000313" key="3">
    <source>
        <dbReference type="Proteomes" id="UP000663720"/>
    </source>
</evidence>
<sequence>MTRLSSPESALKKISDIYTQIESFYETIDLIKKFKDKFTASYEQASEHENQLKIHVAEFENIKKIYNKTVENLKHLCIFLENMLQQSAGEFVYEKTEIRAALEQFAADSRIIQNHHLSLDRELNNTIKNITADMAYMIYNHEAAVNNQLLKTALITDLGLQAVQNQSDTLALAGQEIKEEIYELEHEINFFLAQAAFRLKKRFTGFDKLRNLYKDAVQRLLEIENRSEKDFLLILNEFIYEKQGLRNLISETVQERIKTRNQNNALKNNINNALKELEHQIAYLAKQLKQSGLDNRLQLAQSTDQAKYEISQKLDHLSFESMKFNEQFGELEDDLKAFQSRIKAKLDRNIKILNQKNKSFLQSSDHKAQDRFYKAEKNLKNQIDIEIQKMMSELKNEKDKINSSIAFLNTQKIEIDEHLKNLNTTRENIDFASETAVYRLEAVRTQSEKELKRIILEFEQEKKVFRTHYYLLKKKNKKTGNKISSLIIRFHLN</sequence>
<feature type="coiled-coil region" evidence="1">
    <location>
        <begin position="256"/>
        <end position="287"/>
    </location>
</feature>
<dbReference type="AlphaFoldDB" id="A0A975B4Y9"/>
<dbReference type="KEGG" id="dli:dnl_11200"/>
<reference evidence="2" key="1">
    <citation type="journal article" date="2021" name="Microb. Physiol.">
        <title>Proteogenomic Insights into the Physiology of Marine, Sulfate-Reducing, Filamentous Desulfonema limicola and Desulfonema magnum.</title>
        <authorList>
            <person name="Schnaars V."/>
            <person name="Wohlbrand L."/>
            <person name="Scheve S."/>
            <person name="Hinrichs C."/>
            <person name="Reinhardt R."/>
            <person name="Rabus R."/>
        </authorList>
    </citation>
    <scope>NUCLEOTIDE SEQUENCE</scope>
    <source>
        <strain evidence="2">5ac10</strain>
    </source>
</reference>
<keyword evidence="1" id="KW-0175">Coiled coil</keyword>
<feature type="coiled-coil region" evidence="1">
    <location>
        <begin position="380"/>
        <end position="435"/>
    </location>
</feature>
<accession>A0A975B4Y9</accession>
<proteinExistence type="predicted"/>
<dbReference type="Proteomes" id="UP000663720">
    <property type="component" value="Chromosome"/>
</dbReference>